<comment type="caution">
    <text evidence="1">The sequence shown here is derived from an EMBL/GenBank/DDBJ whole genome shotgun (WGS) entry which is preliminary data.</text>
</comment>
<sequence length="91" mass="10235">MEQRINLKFLHKCGKSASPTVNGEFYCEVLKGLLPHIRRLHLKQPGSWFILHDNAQPHTAMLAKWFLSQYGGAELSTVFPIPVTTGLFLAS</sequence>
<reference evidence="1 2" key="1">
    <citation type="journal article" date="2019" name="Sci. Rep.">
        <title>Orb-weaving spider Araneus ventricosus genome elucidates the spidroin gene catalogue.</title>
        <authorList>
            <person name="Kono N."/>
            <person name="Nakamura H."/>
            <person name="Ohtoshi R."/>
            <person name="Moran D.A.P."/>
            <person name="Shinohara A."/>
            <person name="Yoshida Y."/>
            <person name="Fujiwara M."/>
            <person name="Mori M."/>
            <person name="Tomita M."/>
            <person name="Arakawa K."/>
        </authorList>
    </citation>
    <scope>NUCLEOTIDE SEQUENCE [LARGE SCALE GENOMIC DNA]</scope>
</reference>
<dbReference type="OrthoDB" id="6567659at2759"/>
<evidence type="ECO:0000313" key="1">
    <source>
        <dbReference type="EMBL" id="GBM73495.1"/>
    </source>
</evidence>
<dbReference type="AlphaFoldDB" id="A0A4Y2I7A1"/>
<dbReference type="EMBL" id="BGPR01002441">
    <property type="protein sequence ID" value="GBM73495.1"/>
    <property type="molecule type" value="Genomic_DNA"/>
</dbReference>
<dbReference type="Proteomes" id="UP000499080">
    <property type="component" value="Unassembled WGS sequence"/>
</dbReference>
<protein>
    <submittedName>
        <fullName evidence="1">Uncharacterized protein</fullName>
    </submittedName>
</protein>
<proteinExistence type="predicted"/>
<keyword evidence="2" id="KW-1185">Reference proteome</keyword>
<gene>
    <name evidence="1" type="ORF">AVEN_6815_1</name>
</gene>
<name>A0A4Y2I7A1_ARAVE</name>
<dbReference type="Gene3D" id="3.30.420.10">
    <property type="entry name" value="Ribonuclease H-like superfamily/Ribonuclease H"/>
    <property type="match status" value="1"/>
</dbReference>
<evidence type="ECO:0000313" key="2">
    <source>
        <dbReference type="Proteomes" id="UP000499080"/>
    </source>
</evidence>
<organism evidence="1 2">
    <name type="scientific">Araneus ventricosus</name>
    <name type="common">Orbweaver spider</name>
    <name type="synonym">Epeira ventricosa</name>
    <dbReference type="NCBI Taxonomy" id="182803"/>
    <lineage>
        <taxon>Eukaryota</taxon>
        <taxon>Metazoa</taxon>
        <taxon>Ecdysozoa</taxon>
        <taxon>Arthropoda</taxon>
        <taxon>Chelicerata</taxon>
        <taxon>Arachnida</taxon>
        <taxon>Araneae</taxon>
        <taxon>Araneomorphae</taxon>
        <taxon>Entelegynae</taxon>
        <taxon>Araneoidea</taxon>
        <taxon>Araneidae</taxon>
        <taxon>Araneus</taxon>
    </lineage>
</organism>
<dbReference type="GO" id="GO:0003676">
    <property type="term" value="F:nucleic acid binding"/>
    <property type="evidence" value="ECO:0007669"/>
    <property type="project" value="InterPro"/>
</dbReference>
<accession>A0A4Y2I7A1</accession>
<dbReference type="InterPro" id="IPR036397">
    <property type="entry name" value="RNaseH_sf"/>
</dbReference>